<feature type="compositionally biased region" description="Acidic residues" evidence="1">
    <location>
        <begin position="98"/>
        <end position="108"/>
    </location>
</feature>
<accession>A0A182IUG2</accession>
<evidence type="ECO:0000313" key="2">
    <source>
        <dbReference type="EnsemblMetazoa" id="AATE005706-PA.1"/>
    </source>
</evidence>
<proteinExistence type="predicted"/>
<sequence>MEIALTGIVHGSVKKWVARPRRNLNRIVCRIWYVLKMDKFQRTDENNTVAPSARGASNRAQVLKDCTVHHQSLDNVGGSTKDDGSSQWQHQQEQQLPQEEDEATLNSR</sequence>
<feature type="region of interest" description="Disordered" evidence="1">
    <location>
        <begin position="69"/>
        <end position="108"/>
    </location>
</feature>
<name>A0A182IUG2_ANOAO</name>
<dbReference type="AlphaFoldDB" id="A0A182IUG2"/>
<feature type="compositionally biased region" description="Low complexity" evidence="1">
    <location>
        <begin position="87"/>
        <end position="97"/>
    </location>
</feature>
<dbReference type="VEuPathDB" id="VectorBase:AATE005706"/>
<organism evidence="2">
    <name type="scientific">Anopheles atroparvus</name>
    <name type="common">European mosquito</name>
    <dbReference type="NCBI Taxonomy" id="41427"/>
    <lineage>
        <taxon>Eukaryota</taxon>
        <taxon>Metazoa</taxon>
        <taxon>Ecdysozoa</taxon>
        <taxon>Arthropoda</taxon>
        <taxon>Hexapoda</taxon>
        <taxon>Insecta</taxon>
        <taxon>Pterygota</taxon>
        <taxon>Neoptera</taxon>
        <taxon>Endopterygota</taxon>
        <taxon>Diptera</taxon>
        <taxon>Nematocera</taxon>
        <taxon>Culicoidea</taxon>
        <taxon>Culicidae</taxon>
        <taxon>Anophelinae</taxon>
        <taxon>Anopheles</taxon>
    </lineage>
</organism>
<dbReference type="EnsemblMetazoa" id="AATE005706-RA">
    <property type="protein sequence ID" value="AATE005706-PA.1"/>
    <property type="gene ID" value="AATE005706"/>
</dbReference>
<protein>
    <submittedName>
        <fullName evidence="2">Uncharacterized protein</fullName>
    </submittedName>
</protein>
<reference evidence="2" key="1">
    <citation type="submission" date="2022-08" db="UniProtKB">
        <authorList>
            <consortium name="EnsemblMetazoa"/>
        </authorList>
    </citation>
    <scope>IDENTIFICATION</scope>
    <source>
        <strain evidence="2">EBRO</strain>
    </source>
</reference>
<evidence type="ECO:0000256" key="1">
    <source>
        <dbReference type="SAM" id="MobiDB-lite"/>
    </source>
</evidence>